<dbReference type="InterPro" id="IPR023393">
    <property type="entry name" value="START-like_dom_sf"/>
</dbReference>
<accession>A0ABS2BIJ6</accession>
<gene>
    <name evidence="2" type="ORF">JMJ54_06240</name>
</gene>
<reference evidence="2 3" key="1">
    <citation type="submission" date="2021-01" db="EMBL/GenBank/DDBJ databases">
        <title>Draft Genome Sequence and Polyhydroxyalkanoate Biosynthetic Potential of Jeongeupia naejangsanensis Type Strain DSM 24253.</title>
        <authorList>
            <person name="Turrini P."/>
            <person name="Artuso I."/>
            <person name="Lugli G.A."/>
            <person name="Frangipani E."/>
            <person name="Ventura M."/>
            <person name="Visca P."/>
        </authorList>
    </citation>
    <scope>NUCLEOTIDE SEQUENCE [LARGE SCALE GENOMIC DNA]</scope>
    <source>
        <strain evidence="2 3">DSM 24253</strain>
    </source>
</reference>
<proteinExistence type="predicted"/>
<dbReference type="Gene3D" id="3.30.530.20">
    <property type="match status" value="1"/>
</dbReference>
<organism evidence="2 3">
    <name type="scientific">Jeongeupia naejangsanensis</name>
    <dbReference type="NCBI Taxonomy" id="613195"/>
    <lineage>
        <taxon>Bacteria</taxon>
        <taxon>Pseudomonadati</taxon>
        <taxon>Pseudomonadota</taxon>
        <taxon>Betaproteobacteria</taxon>
        <taxon>Neisseriales</taxon>
        <taxon>Chitinibacteraceae</taxon>
        <taxon>Jeongeupia</taxon>
    </lineage>
</organism>
<dbReference type="InterPro" id="IPR019587">
    <property type="entry name" value="Polyketide_cyclase/dehydratase"/>
</dbReference>
<evidence type="ECO:0000313" key="2">
    <source>
        <dbReference type="EMBL" id="MBM3115419.1"/>
    </source>
</evidence>
<evidence type="ECO:0000256" key="1">
    <source>
        <dbReference type="SAM" id="SignalP"/>
    </source>
</evidence>
<sequence>MRSGWWLVLCWPLVALAQPDPIRADVVRHGDIVMLSVEFTVAVPQALAWEVMVDFDHMPAFLPQLDESRAVARSTNHLEVHQRGHYTVAGLPFSYESVRDVSLQPITEIRARTLEGNAGRMESICDLQQRGEQTVVKYRADWTPGSVWQSAIGTGFLKQQLVRQFDAMQQEMLRRKAHSITPASAP</sequence>
<keyword evidence="1" id="KW-0732">Signal</keyword>
<dbReference type="Proteomes" id="UP000809431">
    <property type="component" value="Unassembled WGS sequence"/>
</dbReference>
<protein>
    <submittedName>
        <fullName evidence="2">SRPBCC family protein</fullName>
    </submittedName>
</protein>
<comment type="caution">
    <text evidence="2">The sequence shown here is derived from an EMBL/GenBank/DDBJ whole genome shotgun (WGS) entry which is preliminary data.</text>
</comment>
<feature type="signal peptide" evidence="1">
    <location>
        <begin position="1"/>
        <end position="17"/>
    </location>
</feature>
<dbReference type="Pfam" id="PF10604">
    <property type="entry name" value="Polyketide_cyc2"/>
    <property type="match status" value="1"/>
</dbReference>
<feature type="chain" id="PRO_5045598589" evidence="1">
    <location>
        <begin position="18"/>
        <end position="186"/>
    </location>
</feature>
<name>A0ABS2BIJ6_9NEIS</name>
<dbReference type="RefSeq" id="WP_203537086.1">
    <property type="nucleotide sequence ID" value="NZ_JAESND010000002.1"/>
</dbReference>
<dbReference type="EMBL" id="JAESND010000002">
    <property type="protein sequence ID" value="MBM3115419.1"/>
    <property type="molecule type" value="Genomic_DNA"/>
</dbReference>
<dbReference type="SUPFAM" id="SSF55961">
    <property type="entry name" value="Bet v1-like"/>
    <property type="match status" value="1"/>
</dbReference>
<evidence type="ECO:0000313" key="3">
    <source>
        <dbReference type="Proteomes" id="UP000809431"/>
    </source>
</evidence>
<keyword evidence="3" id="KW-1185">Reference proteome</keyword>